<evidence type="ECO:0000313" key="2">
    <source>
        <dbReference type="Proteomes" id="UP001177021"/>
    </source>
</evidence>
<accession>A0ACB0KK60</accession>
<reference evidence="1" key="1">
    <citation type="submission" date="2023-10" db="EMBL/GenBank/DDBJ databases">
        <authorList>
            <person name="Rodriguez Cubillos JULIANA M."/>
            <person name="De Vega J."/>
        </authorList>
    </citation>
    <scope>NUCLEOTIDE SEQUENCE</scope>
</reference>
<proteinExistence type="predicted"/>
<sequence>MGSKWDIEKFTGSNDFGLWKVKVRAILTQQKCSEALSGIANMSNTFSAAEKNEMNDKALSAIILCLADNVLREVAKERTAAGMWSKLDALYMTKSLAHKQCLKERLFFYLMSENKSVVEQLSEFNKIIDDLANIDVNLEDEDKAFHLLCALPKSFENLKDALLYGKEGTITLDEVQSALRTKEMTKMRDLRIDDSGEGLNVASGRRENKSKGKGKKHRSKSRSKGDGGGKLRCYHCHEPGHFKKDCPERRGGGISSAQIAVSEEEGYESTGALTITSWEPEKSWVMDSGCSYHICPRKEYFETLELKEGGVVRLGNNKACKVQGMGTIRLKMYDDRDFLLKNVRYIPELKRNLISISMFDNLGYCTRIEREVMRISNGALVIAKGSKMNGLYILEGHVSERGLVELAKQGLLGKEKLNKLDFCDNCTLGKQHMVKFGVGVHKSTRPFEYVHSDLWGPASVSTHGGEQFNEFCRKLGIKRHKTVAYTPQQNGLAERMNRTLLERVRCMLLEVGLPKSFWGEAVNTAAYLINRCPSTGINLKTPMEVWSGKPADYSNLKIFGALAFAHVKQDKLDARAVKCVFIGYPEGVMVNFRK</sequence>
<organism evidence="1 2">
    <name type="scientific">Trifolium pratense</name>
    <name type="common">Red clover</name>
    <dbReference type="NCBI Taxonomy" id="57577"/>
    <lineage>
        <taxon>Eukaryota</taxon>
        <taxon>Viridiplantae</taxon>
        <taxon>Streptophyta</taxon>
        <taxon>Embryophyta</taxon>
        <taxon>Tracheophyta</taxon>
        <taxon>Spermatophyta</taxon>
        <taxon>Magnoliopsida</taxon>
        <taxon>eudicotyledons</taxon>
        <taxon>Gunneridae</taxon>
        <taxon>Pentapetalae</taxon>
        <taxon>rosids</taxon>
        <taxon>fabids</taxon>
        <taxon>Fabales</taxon>
        <taxon>Fabaceae</taxon>
        <taxon>Papilionoideae</taxon>
        <taxon>50 kb inversion clade</taxon>
        <taxon>NPAAA clade</taxon>
        <taxon>Hologalegina</taxon>
        <taxon>IRL clade</taxon>
        <taxon>Trifolieae</taxon>
        <taxon>Trifolium</taxon>
    </lineage>
</organism>
<keyword evidence="2" id="KW-1185">Reference proteome</keyword>
<name>A0ACB0KK60_TRIPR</name>
<protein>
    <submittedName>
        <fullName evidence="1">Uncharacterized protein</fullName>
    </submittedName>
</protein>
<comment type="caution">
    <text evidence="1">The sequence shown here is derived from an EMBL/GenBank/DDBJ whole genome shotgun (WGS) entry which is preliminary data.</text>
</comment>
<dbReference type="EMBL" id="CASHSV030000311">
    <property type="protein sequence ID" value="CAJ2657630.1"/>
    <property type="molecule type" value="Genomic_DNA"/>
</dbReference>
<evidence type="ECO:0000313" key="1">
    <source>
        <dbReference type="EMBL" id="CAJ2657630.1"/>
    </source>
</evidence>
<dbReference type="Proteomes" id="UP001177021">
    <property type="component" value="Unassembled WGS sequence"/>
</dbReference>
<gene>
    <name evidence="1" type="ORF">MILVUS5_LOCUS24166</name>
</gene>